<dbReference type="Gene3D" id="1.10.760.10">
    <property type="entry name" value="Cytochrome c-like domain"/>
    <property type="match status" value="1"/>
</dbReference>
<keyword evidence="6" id="KW-1185">Reference proteome</keyword>
<evidence type="ECO:0000259" key="2">
    <source>
        <dbReference type="Pfam" id="PF07583"/>
    </source>
</evidence>
<dbReference type="Proteomes" id="UP000316213">
    <property type="component" value="Unassembled WGS sequence"/>
</dbReference>
<dbReference type="InterPro" id="IPR011429">
    <property type="entry name" value="Cyt_c_Planctomycete-type"/>
</dbReference>
<organism evidence="5 6">
    <name type="scientific">Neorhodopirellula pilleata</name>
    <dbReference type="NCBI Taxonomy" id="2714738"/>
    <lineage>
        <taxon>Bacteria</taxon>
        <taxon>Pseudomonadati</taxon>
        <taxon>Planctomycetota</taxon>
        <taxon>Planctomycetia</taxon>
        <taxon>Pirellulales</taxon>
        <taxon>Pirellulaceae</taxon>
        <taxon>Neorhodopirellula</taxon>
    </lineage>
</organism>
<dbReference type="Pfam" id="PF07635">
    <property type="entry name" value="PSCyt1"/>
    <property type="match status" value="1"/>
</dbReference>
<evidence type="ECO:0000313" key="5">
    <source>
        <dbReference type="EMBL" id="TWU03645.1"/>
    </source>
</evidence>
<evidence type="ECO:0000259" key="3">
    <source>
        <dbReference type="Pfam" id="PF07587"/>
    </source>
</evidence>
<feature type="signal peptide" evidence="1">
    <location>
        <begin position="1"/>
        <end position="22"/>
    </location>
</feature>
<dbReference type="InterPro" id="IPR036909">
    <property type="entry name" value="Cyt_c-like_dom_sf"/>
</dbReference>
<reference evidence="5 6" key="1">
    <citation type="submission" date="2019-02" db="EMBL/GenBank/DDBJ databases">
        <title>Deep-cultivation of Planctomycetes and their phenomic and genomic characterization uncovers novel biology.</title>
        <authorList>
            <person name="Wiegand S."/>
            <person name="Jogler M."/>
            <person name="Boedeker C."/>
            <person name="Pinto D."/>
            <person name="Vollmers J."/>
            <person name="Rivas-Marin E."/>
            <person name="Kohn T."/>
            <person name="Peeters S.H."/>
            <person name="Heuer A."/>
            <person name="Rast P."/>
            <person name="Oberbeckmann S."/>
            <person name="Bunk B."/>
            <person name="Jeske O."/>
            <person name="Meyerdierks A."/>
            <person name="Storesund J.E."/>
            <person name="Kallscheuer N."/>
            <person name="Luecker S."/>
            <person name="Lage O.M."/>
            <person name="Pohl T."/>
            <person name="Merkel B.J."/>
            <person name="Hornburger P."/>
            <person name="Mueller R.-W."/>
            <person name="Bruemmer F."/>
            <person name="Labrenz M."/>
            <person name="Spormann A.M."/>
            <person name="Op Den Camp H."/>
            <person name="Overmann J."/>
            <person name="Amann R."/>
            <person name="Jetten M.S.M."/>
            <person name="Mascher T."/>
            <person name="Medema M.H."/>
            <person name="Devos D.P."/>
            <person name="Kaster A.-K."/>
            <person name="Ovreas L."/>
            <person name="Rohde M."/>
            <person name="Galperin M.Y."/>
            <person name="Jogler C."/>
        </authorList>
    </citation>
    <scope>NUCLEOTIDE SEQUENCE [LARGE SCALE GENOMIC DNA]</scope>
    <source>
        <strain evidence="5 6">Pla100</strain>
    </source>
</reference>
<accession>A0A5C6AUH7</accession>
<gene>
    <name evidence="5" type="ORF">Pla100_05740</name>
</gene>
<sequence length="946" mass="105230" precursor="true">MLISLLMATMIVMLHTAVDAPAAEVDFVRDVRPIFQKHCYSCHGETKQKSGLRLDVKSEAFKGGDAYGPSLVAGQADESPVIELVSSDDDNSRMPPEGHPLSTEEILTLRTWVDAGAVWPDGVDLAQLEDRLNHWSLKPIRSPNVPRLSDDDWSRGALDCFIFASLQSHGLAPAPTADVVSWLRRVTLDLTGLPPNPQETTDFVKESRKGESAYVEVVDRLLESPRYGERWGQHWLDVVRYADTHGFEVNTERPNAWPYRDYVIDAFNHDTAYNQFIKQQIVGDAMGADAATGFLVTASVLLPGQIGKDAPSMRLARQDSLDEIVNNISQTFLGLSVGCARCHDHKFDPISAKDYYAMQAFVAGVEYADREIQSPEAEAAKAEAERLQERVSQIDQRLASFVPLARPVSTDDADAEVTSVKQNVPVASKRSSILATINTDRFTPVRTTRLRFTVLATNRLEPCIDELEVFNKAGQNIALASLGTVATTSGDKIVANRHEPRFIHDGKYGNSRSWMSSGVGEGWVELEFETEQEIDRVVWGRDRQGKFNDRLATEYRIEAFVGDAWKLLADSTDREPRTDESSKAPSIWIAGLTPEEAGQASGLLKEKAELEAKIKAAGNGQKVFAGRFRKPDEIHLLRRGDPEQPAEPVVPAVLSAIGELSLPEATVEQTRRQTLADWIACPDNPLTARVMANRIWQWHFGVGLVETANDFGRNGVEPSHPELLDWLAQELIRSDWSIKRMHRLIVLSSTYRQSTQHNADAEMIDADVKLLWRFPSRRLEAEVIRDGMLVASGQLNMRMGGPGFDLFNKRGGLSGFTPVESFAGDGLRRMVYAHKVRRERDAVFGAFDCPDAGQSTPRRVESTTPIQALNLFNSRFTIEQSEAFASRVKDEVGEDVIAQIQQAYEIALNRKPSAEESSDAEPVVRTHGLPTLCRVLFNSNEFLFLP</sequence>
<dbReference type="GO" id="GO:0009055">
    <property type="term" value="F:electron transfer activity"/>
    <property type="evidence" value="ECO:0007669"/>
    <property type="project" value="InterPro"/>
</dbReference>
<dbReference type="EMBL" id="SJPM01000001">
    <property type="protein sequence ID" value="TWU03645.1"/>
    <property type="molecule type" value="Genomic_DNA"/>
</dbReference>
<dbReference type="Pfam" id="PF07587">
    <property type="entry name" value="PSD1"/>
    <property type="match status" value="1"/>
</dbReference>
<dbReference type="GO" id="GO:0020037">
    <property type="term" value="F:heme binding"/>
    <property type="evidence" value="ECO:0007669"/>
    <property type="project" value="InterPro"/>
</dbReference>
<dbReference type="PANTHER" id="PTHR35889">
    <property type="entry name" value="CYCLOINULO-OLIGOSACCHARIDE FRUCTANOTRANSFERASE-RELATED"/>
    <property type="match status" value="1"/>
</dbReference>
<feature type="domain" description="Cytochrome C Planctomycete-type" evidence="4">
    <location>
        <begin position="39"/>
        <end position="98"/>
    </location>
</feature>
<dbReference type="AlphaFoldDB" id="A0A5C6AUH7"/>
<feature type="chain" id="PRO_5023008845" evidence="1">
    <location>
        <begin position="23"/>
        <end position="946"/>
    </location>
</feature>
<dbReference type="Gene3D" id="2.60.120.260">
    <property type="entry name" value="Galactose-binding domain-like"/>
    <property type="match status" value="1"/>
</dbReference>
<feature type="domain" description="DUF1549" evidence="2">
    <location>
        <begin position="158"/>
        <end position="366"/>
    </location>
</feature>
<evidence type="ECO:0000259" key="4">
    <source>
        <dbReference type="Pfam" id="PF07635"/>
    </source>
</evidence>
<evidence type="ECO:0000256" key="1">
    <source>
        <dbReference type="SAM" id="SignalP"/>
    </source>
</evidence>
<dbReference type="Pfam" id="PF07583">
    <property type="entry name" value="PSCyt2"/>
    <property type="match status" value="1"/>
</dbReference>
<dbReference type="SUPFAM" id="SSF46626">
    <property type="entry name" value="Cytochrome c"/>
    <property type="match status" value="1"/>
</dbReference>
<dbReference type="InterPro" id="IPR011444">
    <property type="entry name" value="DUF1549"/>
</dbReference>
<comment type="caution">
    <text evidence="5">The sequence shown here is derived from an EMBL/GenBank/DDBJ whole genome shotgun (WGS) entry which is preliminary data.</text>
</comment>
<proteinExistence type="predicted"/>
<name>A0A5C6AUH7_9BACT</name>
<protein>
    <submittedName>
        <fullName evidence="5">Planctomycete cytochrome C</fullName>
    </submittedName>
</protein>
<feature type="domain" description="DUF1553" evidence="3">
    <location>
        <begin position="671"/>
        <end position="921"/>
    </location>
</feature>
<keyword evidence="1" id="KW-0732">Signal</keyword>
<dbReference type="PANTHER" id="PTHR35889:SF3">
    <property type="entry name" value="F-BOX DOMAIN-CONTAINING PROTEIN"/>
    <property type="match status" value="1"/>
</dbReference>
<dbReference type="InterPro" id="IPR022655">
    <property type="entry name" value="DUF1553"/>
</dbReference>
<evidence type="ECO:0000313" key="6">
    <source>
        <dbReference type="Proteomes" id="UP000316213"/>
    </source>
</evidence>